<organism evidence="9 10">
    <name type="scientific">Crotalaria pallida</name>
    <name type="common">Smooth rattlebox</name>
    <name type="synonym">Crotalaria striata</name>
    <dbReference type="NCBI Taxonomy" id="3830"/>
    <lineage>
        <taxon>Eukaryota</taxon>
        <taxon>Viridiplantae</taxon>
        <taxon>Streptophyta</taxon>
        <taxon>Embryophyta</taxon>
        <taxon>Tracheophyta</taxon>
        <taxon>Spermatophyta</taxon>
        <taxon>Magnoliopsida</taxon>
        <taxon>eudicotyledons</taxon>
        <taxon>Gunneridae</taxon>
        <taxon>Pentapetalae</taxon>
        <taxon>rosids</taxon>
        <taxon>fabids</taxon>
        <taxon>Fabales</taxon>
        <taxon>Fabaceae</taxon>
        <taxon>Papilionoideae</taxon>
        <taxon>50 kb inversion clade</taxon>
        <taxon>genistoids sensu lato</taxon>
        <taxon>core genistoids</taxon>
        <taxon>Crotalarieae</taxon>
        <taxon>Crotalaria</taxon>
    </lineage>
</organism>
<dbReference type="SMART" id="SM01174">
    <property type="entry name" value="DUF4205"/>
    <property type="match status" value="1"/>
</dbReference>
<evidence type="ECO:0000256" key="5">
    <source>
        <dbReference type="ARBA" id="ARBA00022786"/>
    </source>
</evidence>
<sequence length="604" mass="66054">MADREDQDLEMAIRMSKPPEPKRSKPMDSGVVSTTPDESPEAKSRRIQRELMATAAEKRMAAAAATGRSKSQTAGNKGGKVGGEVGRREEEGGRLMSVEEANELFVIVFGSEVSKAILAQWSNQGIRFSIDPETSVGLVQHEGGPCGVLAAIQAFVLKYIIFCRDESKDLLTEPQNQGLSTSTKSQSFQSNDFSSLAEGVKVSALVRSMGEILFMCGSNERAVIATLSIPESGIQQSDEISRDEVIAKALAGLSIESALDLQKVLRVETYTSQASAMKRLQALFPLFQSRMGALLFLISALLSRGLDFLQTDRDDPSLPLVTAPFGHASQEIVNLLLCGQAVPNVFDGRMDLGGGMFLKGISQHVEVGFLTLLESLNFCKVGQYLKCPKWPIWVVGSESHYTVLFALDTSVQNENELEERESLIHKAFDAEDQSGGGGFISVEGFHHVLRETNIQLPQEKLEHLCSTGFIVWSEFWQVILDLEESLGGLKDSSGLMGKKVFDLYHFNGIAKSDLNGSQVNARSETPVQKPRLTKLRVSVPPRWLPEEFRADVAVSSSSSVTETSEKDSEVSKPEPSQHAPLVDCIRTRWPRAVCSWSGDPPSIV</sequence>
<feature type="compositionally biased region" description="Basic and acidic residues" evidence="7">
    <location>
        <begin position="563"/>
        <end position="572"/>
    </location>
</feature>
<dbReference type="GO" id="GO:0071108">
    <property type="term" value="P:protein K48-linked deubiquitination"/>
    <property type="evidence" value="ECO:0007669"/>
    <property type="project" value="InterPro"/>
</dbReference>
<comment type="caution">
    <text evidence="9">The sequence shown here is derived from an EMBL/GenBank/DDBJ whole genome shotgun (WGS) entry which is preliminary data.</text>
</comment>
<evidence type="ECO:0000259" key="8">
    <source>
        <dbReference type="SMART" id="SM01174"/>
    </source>
</evidence>
<gene>
    <name evidence="9" type="ORF">RIF29_13173</name>
</gene>
<comment type="function">
    <text evidence="2">Hydrolase that can remove 'Lys-48'-linked conjugated ubiquitin from proteins.</text>
</comment>
<dbReference type="InterPro" id="IPR039785">
    <property type="entry name" value="MINY3/4"/>
</dbReference>
<feature type="region of interest" description="Disordered" evidence="7">
    <location>
        <begin position="555"/>
        <end position="579"/>
    </location>
</feature>
<name>A0AAN9IP39_CROPI</name>
<evidence type="ECO:0000256" key="6">
    <source>
        <dbReference type="ARBA" id="ARBA00033208"/>
    </source>
</evidence>
<dbReference type="SUPFAM" id="SSF47473">
    <property type="entry name" value="EF-hand"/>
    <property type="match status" value="1"/>
</dbReference>
<evidence type="ECO:0000256" key="3">
    <source>
        <dbReference type="ARBA" id="ARBA00011074"/>
    </source>
</evidence>
<dbReference type="GO" id="GO:0004843">
    <property type="term" value="F:cysteine-type deubiquitinase activity"/>
    <property type="evidence" value="ECO:0007669"/>
    <property type="project" value="UniProtKB-EC"/>
</dbReference>
<accession>A0AAN9IP39</accession>
<comment type="similarity">
    <text evidence="3">Belongs to the MINDY deubiquitinase family. FAM188 subfamily.</text>
</comment>
<evidence type="ECO:0000313" key="10">
    <source>
        <dbReference type="Proteomes" id="UP001372338"/>
    </source>
</evidence>
<comment type="catalytic activity">
    <reaction evidence="1">
        <text>Thiol-dependent hydrolysis of ester, thioester, amide, peptide and isopeptide bonds formed by the C-terminal Gly of ubiquitin (a 76-residue protein attached to proteins as an intracellular targeting signal).</text>
        <dbReference type="EC" id="3.4.19.12"/>
    </reaction>
</comment>
<feature type="compositionally biased region" description="Basic and acidic residues" evidence="7">
    <location>
        <begin position="17"/>
        <end position="26"/>
    </location>
</feature>
<dbReference type="Pfam" id="PF13898">
    <property type="entry name" value="MINDY-3_4_CD"/>
    <property type="match status" value="1"/>
</dbReference>
<dbReference type="GO" id="GO:1990380">
    <property type="term" value="F:K48-linked deubiquitinase activity"/>
    <property type="evidence" value="ECO:0007669"/>
    <property type="project" value="InterPro"/>
</dbReference>
<dbReference type="EC" id="3.4.19.12" evidence="4"/>
<dbReference type="EMBL" id="JAYWIO010000002">
    <property type="protein sequence ID" value="KAK7283574.1"/>
    <property type="molecule type" value="Genomic_DNA"/>
</dbReference>
<dbReference type="InterPro" id="IPR025257">
    <property type="entry name" value="MINDY-3/4_CD"/>
</dbReference>
<proteinExistence type="inferred from homology"/>
<dbReference type="Proteomes" id="UP001372338">
    <property type="component" value="Unassembled WGS sequence"/>
</dbReference>
<feature type="compositionally biased region" description="Low complexity" evidence="7">
    <location>
        <begin position="61"/>
        <end position="71"/>
    </location>
</feature>
<dbReference type="GO" id="GO:0006508">
    <property type="term" value="P:proteolysis"/>
    <property type="evidence" value="ECO:0007669"/>
    <property type="project" value="UniProtKB-KW"/>
</dbReference>
<feature type="domain" description="Deubiquitinating enzyme MINDY-3/4 conserved" evidence="8">
    <location>
        <begin position="105"/>
        <end position="481"/>
    </location>
</feature>
<evidence type="ECO:0000256" key="2">
    <source>
        <dbReference type="ARBA" id="ARBA00002107"/>
    </source>
</evidence>
<dbReference type="InterPro" id="IPR011992">
    <property type="entry name" value="EF-hand-dom_pair"/>
</dbReference>
<reference evidence="9 10" key="1">
    <citation type="submission" date="2024-01" db="EMBL/GenBank/DDBJ databases">
        <title>The genomes of 5 underutilized Papilionoideae crops provide insights into root nodulation and disease resistanc.</title>
        <authorList>
            <person name="Yuan L."/>
        </authorList>
    </citation>
    <scope>NUCLEOTIDE SEQUENCE [LARGE SCALE GENOMIC DNA]</scope>
    <source>
        <strain evidence="9">ZHUSHIDOU_FW_LH</strain>
        <tissue evidence="9">Leaf</tissue>
    </source>
</reference>
<evidence type="ECO:0000256" key="7">
    <source>
        <dbReference type="SAM" id="MobiDB-lite"/>
    </source>
</evidence>
<evidence type="ECO:0000256" key="4">
    <source>
        <dbReference type="ARBA" id="ARBA00012759"/>
    </source>
</evidence>
<dbReference type="PANTHER" id="PTHR12473">
    <property type="entry name" value="UBIQUITIN CARBOXYL-TERMINAL HYDROLASE MINDY-4-RELATED"/>
    <property type="match status" value="1"/>
</dbReference>
<keyword evidence="10" id="KW-1185">Reference proteome</keyword>
<protein>
    <recommendedName>
        <fullName evidence="4">ubiquitinyl hydrolase 1</fullName>
        <ecNumber evidence="4">3.4.19.12</ecNumber>
    </recommendedName>
    <alternativeName>
        <fullName evidence="6">Deubiquitinating enzyme MINDY-3</fullName>
    </alternativeName>
</protein>
<evidence type="ECO:0000313" key="9">
    <source>
        <dbReference type="EMBL" id="KAK7283574.1"/>
    </source>
</evidence>
<keyword evidence="5" id="KW-0833">Ubl conjugation pathway</keyword>
<evidence type="ECO:0000256" key="1">
    <source>
        <dbReference type="ARBA" id="ARBA00000707"/>
    </source>
</evidence>
<dbReference type="PANTHER" id="PTHR12473:SF8">
    <property type="entry name" value="UBIQUITIN CARBOXYL-TERMINAL HYDROLASE MINDY-4-RELATED"/>
    <property type="match status" value="1"/>
</dbReference>
<feature type="compositionally biased region" description="Basic and acidic residues" evidence="7">
    <location>
        <begin position="40"/>
        <end position="49"/>
    </location>
</feature>
<dbReference type="AlphaFoldDB" id="A0AAN9IP39"/>
<feature type="region of interest" description="Disordered" evidence="7">
    <location>
        <begin position="1"/>
        <end position="92"/>
    </location>
</feature>